<dbReference type="InterPro" id="IPR052925">
    <property type="entry name" value="Phage_Integrase-like_Recomb"/>
</dbReference>
<name>A0A4S5EE93_9ACTN</name>
<evidence type="ECO:0000313" key="9">
    <source>
        <dbReference type="Proteomes" id="UP000305282"/>
    </source>
</evidence>
<accession>A0A4S5EE93</accession>
<keyword evidence="3" id="KW-0233">DNA recombination</keyword>
<gene>
    <name evidence="8" type="ORF">E7Y31_15895</name>
</gene>
<dbReference type="OrthoDB" id="9815875at2"/>
<keyword evidence="1" id="KW-0229">DNA integration</keyword>
<evidence type="ECO:0000256" key="4">
    <source>
        <dbReference type="PROSITE-ProRule" id="PRU01248"/>
    </source>
</evidence>
<dbReference type="InterPro" id="IPR010998">
    <property type="entry name" value="Integrase_recombinase_N"/>
</dbReference>
<dbReference type="Proteomes" id="UP000305282">
    <property type="component" value="Unassembled WGS sequence"/>
</dbReference>
<dbReference type="InterPro" id="IPR004107">
    <property type="entry name" value="Integrase_SAM-like_N"/>
</dbReference>
<dbReference type="PANTHER" id="PTHR34605:SF4">
    <property type="entry name" value="DNA ADENINE METHYLTRANSFERASE"/>
    <property type="match status" value="1"/>
</dbReference>
<proteinExistence type="predicted"/>
<reference evidence="8 9" key="1">
    <citation type="submission" date="2019-04" db="EMBL/GenBank/DDBJ databases">
        <title>Draft genome sequences for three unisolated Alnus-infective Frankia Sp+ strains, AgTrS, AiOr and AvVan, the first sequenced Frankia strains able to sporulate in-planta.</title>
        <authorList>
            <person name="Bethencourt L."/>
            <person name="Vautrin F."/>
            <person name="Taib N."/>
            <person name="Dubost A."/>
            <person name="Castro-Garcia L."/>
            <person name="Imbaud O."/>
            <person name="Abrouk D."/>
            <person name="Fournier P."/>
            <person name="Briolay J."/>
            <person name="Nguyen A."/>
            <person name="Normand P."/>
            <person name="Fernandez M.P."/>
            <person name="Brochier-Armanet C."/>
            <person name="Herrera-Belaroussi A."/>
        </authorList>
    </citation>
    <scope>NUCLEOTIDE SEQUENCE [LARGE SCALE GENOMIC DNA]</scope>
    <source>
        <strain evidence="8 9">AvVan</strain>
    </source>
</reference>
<dbReference type="CDD" id="cd00799">
    <property type="entry name" value="INT_Cre_C"/>
    <property type="match status" value="1"/>
</dbReference>
<dbReference type="PANTHER" id="PTHR34605">
    <property type="entry name" value="PHAGE_INTEGRASE DOMAIN-CONTAINING PROTEIN"/>
    <property type="match status" value="1"/>
</dbReference>
<dbReference type="InterPro" id="IPR013762">
    <property type="entry name" value="Integrase-like_cat_sf"/>
</dbReference>
<evidence type="ECO:0000256" key="2">
    <source>
        <dbReference type="ARBA" id="ARBA00023125"/>
    </source>
</evidence>
<organism evidence="8 9">
    <name type="scientific">Candidatus Frankia alpina</name>
    <dbReference type="NCBI Taxonomy" id="2699483"/>
    <lineage>
        <taxon>Bacteria</taxon>
        <taxon>Bacillati</taxon>
        <taxon>Actinomycetota</taxon>
        <taxon>Actinomycetes</taxon>
        <taxon>Frankiales</taxon>
        <taxon>Frankiaceae</taxon>
        <taxon>Frankia</taxon>
    </lineage>
</organism>
<evidence type="ECO:0000256" key="5">
    <source>
        <dbReference type="SAM" id="MobiDB-lite"/>
    </source>
</evidence>
<sequence length="368" mass="38917">MTEYRCRDDPPGPARRPVNGEIVAHGDAVRSTDAVTPRALPAPPGPAAAGGGAAPELPADLAARVGDYARAARSASTWRAYDSDLRQFRAWCAHQPAAPSALPASSATVAGYLATLADAGYRPSTIRRRLAAISVAHRLAGQPNPATAPEVGAVWDGIRRTRGMRPTRKTALDTDLLTRVVAGLRDDDVADLRDRALLLIGFAGCLRRSELVGLDVADLEETPDGLILTIRMSKTDQEGAGALVGIAYGSYRPTCPVRAWRAWADGAGLREGPAFRAVNRHGHVGATRLYPGSVARIVQRRVAAAGLDPADFAGHSLRSGFATAAARAGVADRSIMRQGRWRSSASLDGYIRAGRLFDRDNPSGRVGL</sequence>
<dbReference type="Gene3D" id="1.10.443.10">
    <property type="entry name" value="Intergrase catalytic core"/>
    <property type="match status" value="1"/>
</dbReference>
<evidence type="ECO:0000259" key="7">
    <source>
        <dbReference type="PROSITE" id="PS51900"/>
    </source>
</evidence>
<dbReference type="GO" id="GO:0003677">
    <property type="term" value="F:DNA binding"/>
    <property type="evidence" value="ECO:0007669"/>
    <property type="project" value="UniProtKB-UniRule"/>
</dbReference>
<keyword evidence="2 4" id="KW-0238">DNA-binding</keyword>
<dbReference type="AlphaFoldDB" id="A0A4S5EE93"/>
<protein>
    <submittedName>
        <fullName evidence="8">Integrase</fullName>
    </submittedName>
</protein>
<dbReference type="GO" id="GO:0015074">
    <property type="term" value="P:DNA integration"/>
    <property type="evidence" value="ECO:0007669"/>
    <property type="project" value="UniProtKB-KW"/>
</dbReference>
<feature type="region of interest" description="Disordered" evidence="5">
    <location>
        <begin position="35"/>
        <end position="54"/>
    </location>
</feature>
<evidence type="ECO:0000256" key="1">
    <source>
        <dbReference type="ARBA" id="ARBA00022908"/>
    </source>
</evidence>
<keyword evidence="9" id="KW-1185">Reference proteome</keyword>
<evidence type="ECO:0000256" key="3">
    <source>
        <dbReference type="ARBA" id="ARBA00023172"/>
    </source>
</evidence>
<dbReference type="InterPro" id="IPR011010">
    <property type="entry name" value="DNA_brk_join_enz"/>
</dbReference>
<evidence type="ECO:0000313" key="8">
    <source>
        <dbReference type="EMBL" id="THJ70228.1"/>
    </source>
</evidence>
<feature type="domain" description="Tyr recombinase" evidence="6">
    <location>
        <begin position="167"/>
        <end position="363"/>
    </location>
</feature>
<dbReference type="Pfam" id="PF02899">
    <property type="entry name" value="Phage_int_SAM_1"/>
    <property type="match status" value="1"/>
</dbReference>
<dbReference type="Gene3D" id="1.10.150.130">
    <property type="match status" value="1"/>
</dbReference>
<dbReference type="SUPFAM" id="SSF47823">
    <property type="entry name" value="lambda integrase-like, N-terminal domain"/>
    <property type="match status" value="1"/>
</dbReference>
<dbReference type="Pfam" id="PF00589">
    <property type="entry name" value="Phage_integrase"/>
    <property type="match status" value="1"/>
</dbReference>
<dbReference type="EMBL" id="SSXH01000433">
    <property type="protein sequence ID" value="THJ70228.1"/>
    <property type="molecule type" value="Genomic_DNA"/>
</dbReference>
<dbReference type="PROSITE" id="PS51898">
    <property type="entry name" value="TYR_RECOMBINASE"/>
    <property type="match status" value="1"/>
</dbReference>
<dbReference type="GO" id="GO:0006310">
    <property type="term" value="P:DNA recombination"/>
    <property type="evidence" value="ECO:0007669"/>
    <property type="project" value="UniProtKB-KW"/>
</dbReference>
<dbReference type="InterPro" id="IPR044068">
    <property type="entry name" value="CB"/>
</dbReference>
<feature type="domain" description="Core-binding (CB)" evidence="7">
    <location>
        <begin position="56"/>
        <end position="141"/>
    </location>
</feature>
<dbReference type="PROSITE" id="PS51900">
    <property type="entry name" value="CB"/>
    <property type="match status" value="1"/>
</dbReference>
<dbReference type="SUPFAM" id="SSF56349">
    <property type="entry name" value="DNA breaking-rejoining enzymes"/>
    <property type="match status" value="1"/>
</dbReference>
<dbReference type="InterPro" id="IPR002104">
    <property type="entry name" value="Integrase_catalytic"/>
</dbReference>
<evidence type="ECO:0000259" key="6">
    <source>
        <dbReference type="PROSITE" id="PS51898"/>
    </source>
</evidence>
<comment type="caution">
    <text evidence="8">The sequence shown here is derived from an EMBL/GenBank/DDBJ whole genome shotgun (WGS) entry which is preliminary data.</text>
</comment>